<evidence type="ECO:0000313" key="3">
    <source>
        <dbReference type="Proteomes" id="UP001516400"/>
    </source>
</evidence>
<keyword evidence="3" id="KW-1185">Reference proteome</keyword>
<comment type="caution">
    <text evidence="2">The sequence shown here is derived from an EMBL/GenBank/DDBJ whole genome shotgun (WGS) entry which is preliminary data.</text>
</comment>
<evidence type="ECO:0000256" key="1">
    <source>
        <dbReference type="SAM" id="MobiDB-lite"/>
    </source>
</evidence>
<feature type="compositionally biased region" description="Basic and acidic residues" evidence="1">
    <location>
        <begin position="1"/>
        <end position="13"/>
    </location>
</feature>
<dbReference type="EMBL" id="JABFTP020000103">
    <property type="protein sequence ID" value="KAL3277280.1"/>
    <property type="molecule type" value="Genomic_DNA"/>
</dbReference>
<proteinExistence type="predicted"/>
<accession>A0ABD2NFX3</accession>
<protein>
    <submittedName>
        <fullName evidence="2">Uncharacterized protein</fullName>
    </submittedName>
</protein>
<reference evidence="2 3" key="1">
    <citation type="journal article" date="2021" name="BMC Biol.">
        <title>Horizontally acquired antibacterial genes associated with adaptive radiation of ladybird beetles.</title>
        <authorList>
            <person name="Li H.S."/>
            <person name="Tang X.F."/>
            <person name="Huang Y.H."/>
            <person name="Xu Z.Y."/>
            <person name="Chen M.L."/>
            <person name="Du X.Y."/>
            <person name="Qiu B.Y."/>
            <person name="Chen P.T."/>
            <person name="Zhang W."/>
            <person name="Slipinski A."/>
            <person name="Escalona H.E."/>
            <person name="Waterhouse R.M."/>
            <person name="Zwick A."/>
            <person name="Pang H."/>
        </authorList>
    </citation>
    <scope>NUCLEOTIDE SEQUENCE [LARGE SCALE GENOMIC DNA]</scope>
    <source>
        <strain evidence="2">SYSU2018</strain>
    </source>
</reference>
<name>A0ABD2NFX3_9CUCU</name>
<feature type="compositionally biased region" description="Polar residues" evidence="1">
    <location>
        <begin position="72"/>
        <end position="84"/>
    </location>
</feature>
<feature type="compositionally biased region" description="Polar residues" evidence="1">
    <location>
        <begin position="34"/>
        <end position="44"/>
    </location>
</feature>
<feature type="region of interest" description="Disordered" evidence="1">
    <location>
        <begin position="65"/>
        <end position="87"/>
    </location>
</feature>
<gene>
    <name evidence="2" type="ORF">HHI36_012630</name>
</gene>
<dbReference type="AlphaFoldDB" id="A0ABD2NFX3"/>
<dbReference type="Proteomes" id="UP001516400">
    <property type="component" value="Unassembled WGS sequence"/>
</dbReference>
<evidence type="ECO:0000313" key="2">
    <source>
        <dbReference type="EMBL" id="KAL3277280.1"/>
    </source>
</evidence>
<sequence length="128" mass="14926">MNEEGMRIRDRNIMLDNSNPHRPFNVKRKAPLSKQPSRTGSGKLTMQDFVRMDPGYTPNIEHLVFPSRKRNPQQIAPINPSTQKTRSRLAEMFALSRHLQMRSADRDTKSRMPLINVSDEDDYFSLNR</sequence>
<feature type="region of interest" description="Disordered" evidence="1">
    <location>
        <begin position="1"/>
        <end position="47"/>
    </location>
</feature>
<organism evidence="2 3">
    <name type="scientific">Cryptolaemus montrouzieri</name>
    <dbReference type="NCBI Taxonomy" id="559131"/>
    <lineage>
        <taxon>Eukaryota</taxon>
        <taxon>Metazoa</taxon>
        <taxon>Ecdysozoa</taxon>
        <taxon>Arthropoda</taxon>
        <taxon>Hexapoda</taxon>
        <taxon>Insecta</taxon>
        <taxon>Pterygota</taxon>
        <taxon>Neoptera</taxon>
        <taxon>Endopterygota</taxon>
        <taxon>Coleoptera</taxon>
        <taxon>Polyphaga</taxon>
        <taxon>Cucujiformia</taxon>
        <taxon>Coccinelloidea</taxon>
        <taxon>Coccinellidae</taxon>
        <taxon>Scymninae</taxon>
        <taxon>Scymnini</taxon>
        <taxon>Cryptolaemus</taxon>
    </lineage>
</organism>